<dbReference type="EMBL" id="JYDT01000035">
    <property type="protein sequence ID" value="KRY89051.1"/>
    <property type="molecule type" value="Genomic_DNA"/>
</dbReference>
<protein>
    <submittedName>
        <fullName evidence="1">Uncharacterized protein</fullName>
    </submittedName>
</protein>
<gene>
    <name evidence="1" type="ORF">T4D_8322</name>
</gene>
<proteinExistence type="predicted"/>
<name>A0A0V1FSM2_TRIPS</name>
<sequence length="108" mass="12122">MLLASVLPIIDNIEYLPNCLILKKRLTSHAKQMHCMSCINQDRHMHLAYPWPPVALVNAVVREISASGTSSIDSSLLSSQQCTILHIPPWRLLGSFQDPQVHDLRLAL</sequence>
<dbReference type="AlphaFoldDB" id="A0A0V1FSM2"/>
<accession>A0A0V1FSM2</accession>
<evidence type="ECO:0000313" key="1">
    <source>
        <dbReference type="EMBL" id="KRY89051.1"/>
    </source>
</evidence>
<organism evidence="1 2">
    <name type="scientific">Trichinella pseudospiralis</name>
    <name type="common">Parasitic roundworm</name>
    <dbReference type="NCBI Taxonomy" id="6337"/>
    <lineage>
        <taxon>Eukaryota</taxon>
        <taxon>Metazoa</taxon>
        <taxon>Ecdysozoa</taxon>
        <taxon>Nematoda</taxon>
        <taxon>Enoplea</taxon>
        <taxon>Dorylaimia</taxon>
        <taxon>Trichinellida</taxon>
        <taxon>Trichinellidae</taxon>
        <taxon>Trichinella</taxon>
    </lineage>
</organism>
<comment type="caution">
    <text evidence="1">The sequence shown here is derived from an EMBL/GenBank/DDBJ whole genome shotgun (WGS) entry which is preliminary data.</text>
</comment>
<keyword evidence="2" id="KW-1185">Reference proteome</keyword>
<reference evidence="1 2" key="1">
    <citation type="submission" date="2015-01" db="EMBL/GenBank/DDBJ databases">
        <title>Evolution of Trichinella species and genotypes.</title>
        <authorList>
            <person name="Korhonen P.K."/>
            <person name="Edoardo P."/>
            <person name="Giuseppe L.R."/>
            <person name="Gasser R.B."/>
        </authorList>
    </citation>
    <scope>NUCLEOTIDE SEQUENCE [LARGE SCALE GENOMIC DNA]</scope>
    <source>
        <strain evidence="1">ISS470</strain>
    </source>
</reference>
<dbReference type="Proteomes" id="UP000054995">
    <property type="component" value="Unassembled WGS sequence"/>
</dbReference>
<evidence type="ECO:0000313" key="2">
    <source>
        <dbReference type="Proteomes" id="UP000054995"/>
    </source>
</evidence>